<sequence length="144" mass="15932">MTASLEIIQDPPSPLTKDCLIDDEAVGCRAEVVLTGGNKALYVHLTDIPEVSTYVMNIEGDLPKTPGLTTSLYKRARLIMEEVAALYGESLTYTLITENPAMRAWALDPEKGSRIFRWEKVAFEGEKIEASATINPSKSSRSRR</sequence>
<dbReference type="STRING" id="1797785.A3B45_02485"/>
<evidence type="ECO:0000313" key="1">
    <source>
        <dbReference type="EMBL" id="OGE43874.1"/>
    </source>
</evidence>
<gene>
    <name evidence="1" type="ORF">A3B45_02485</name>
</gene>
<comment type="caution">
    <text evidence="1">The sequence shown here is derived from an EMBL/GenBank/DDBJ whole genome shotgun (WGS) entry which is preliminary data.</text>
</comment>
<reference evidence="1 2" key="1">
    <citation type="journal article" date="2016" name="Nat. Commun.">
        <title>Thousands of microbial genomes shed light on interconnected biogeochemical processes in an aquifer system.</title>
        <authorList>
            <person name="Anantharaman K."/>
            <person name="Brown C.T."/>
            <person name="Hug L.A."/>
            <person name="Sharon I."/>
            <person name="Castelle C.J."/>
            <person name="Probst A.J."/>
            <person name="Thomas B.C."/>
            <person name="Singh A."/>
            <person name="Wilkins M.J."/>
            <person name="Karaoz U."/>
            <person name="Brodie E.L."/>
            <person name="Williams K.H."/>
            <person name="Hubbard S.S."/>
            <person name="Banfield J.F."/>
        </authorList>
    </citation>
    <scope>NUCLEOTIDE SEQUENCE [LARGE SCALE GENOMIC DNA]</scope>
</reference>
<protein>
    <submittedName>
        <fullName evidence="1">Uncharacterized protein</fullName>
    </submittedName>
</protein>
<evidence type="ECO:0000313" key="2">
    <source>
        <dbReference type="Proteomes" id="UP000178565"/>
    </source>
</evidence>
<proteinExistence type="predicted"/>
<dbReference type="EMBL" id="MFDM01000011">
    <property type="protein sequence ID" value="OGE43874.1"/>
    <property type="molecule type" value="Genomic_DNA"/>
</dbReference>
<name>A0A1F5KSS0_9BACT</name>
<dbReference type="AlphaFoldDB" id="A0A1F5KSS0"/>
<accession>A0A1F5KSS0</accession>
<organism evidence="1 2">
    <name type="scientific">Candidatus Daviesbacteria bacterium RIFCSPLOWO2_01_FULL_39_12</name>
    <dbReference type="NCBI Taxonomy" id="1797785"/>
    <lineage>
        <taxon>Bacteria</taxon>
        <taxon>Candidatus Daviesiibacteriota</taxon>
    </lineage>
</organism>
<dbReference type="Proteomes" id="UP000178565">
    <property type="component" value="Unassembled WGS sequence"/>
</dbReference>